<dbReference type="InterPro" id="IPR047127">
    <property type="entry name" value="MutT-like"/>
</dbReference>
<dbReference type="Gene3D" id="3.90.79.10">
    <property type="entry name" value="Nucleoside Triphosphate Pyrophosphohydrolase"/>
    <property type="match status" value="1"/>
</dbReference>
<gene>
    <name evidence="16" type="ORF">EDD58_101437</name>
</gene>
<dbReference type="GO" id="GO:0044715">
    <property type="term" value="F:8-oxo-dGDP phosphatase activity"/>
    <property type="evidence" value="ECO:0007669"/>
    <property type="project" value="TreeGrafter"/>
</dbReference>
<comment type="cofactor">
    <cofactor evidence="1 13">
        <name>Mg(2+)</name>
        <dbReference type="ChEBI" id="CHEBI:18420"/>
    </cofactor>
</comment>
<feature type="binding site" evidence="13">
    <location>
        <position position="57"/>
    </location>
    <ligand>
        <name>Mg(2+)</name>
        <dbReference type="ChEBI" id="CHEBI:18420"/>
    </ligand>
</feature>
<comment type="similarity">
    <text evidence="2 14">Belongs to the Nudix hydrolase family.</text>
</comment>
<sequence>MKKIDVVGAVIRNASNQILCAQRSPKMSLPNHWEFPGGKIKQGETPQEALVREIQEELGCKIEVYQLITETKYRYPESEVLLYTFETSIIKGTPKPKEHSEIRWVNSNDLLNLNWSPADLPTVDKLIETKV</sequence>
<dbReference type="Pfam" id="PF00293">
    <property type="entry name" value="NUDIX"/>
    <property type="match status" value="1"/>
</dbReference>
<name>A0A4R3LC24_9BACL</name>
<dbReference type="NCBIfam" id="TIGR00586">
    <property type="entry name" value="mutt"/>
    <property type="match status" value="1"/>
</dbReference>
<evidence type="ECO:0000313" key="16">
    <source>
        <dbReference type="EMBL" id="TCS96795.1"/>
    </source>
</evidence>
<keyword evidence="7 14" id="KW-0378">Hydrolase</keyword>
<dbReference type="GO" id="GO:0008413">
    <property type="term" value="F:8-oxo-7,8-dihydroguanosine triphosphate pyrophosphatase activity"/>
    <property type="evidence" value="ECO:0007669"/>
    <property type="project" value="InterPro"/>
</dbReference>
<evidence type="ECO:0000256" key="3">
    <source>
        <dbReference type="ARBA" id="ARBA00022457"/>
    </source>
</evidence>
<dbReference type="GO" id="GO:0006260">
    <property type="term" value="P:DNA replication"/>
    <property type="evidence" value="ECO:0007669"/>
    <property type="project" value="UniProtKB-KW"/>
</dbReference>
<dbReference type="PANTHER" id="PTHR47707">
    <property type="entry name" value="8-OXO-DGTP DIPHOSPHATASE"/>
    <property type="match status" value="1"/>
</dbReference>
<evidence type="ECO:0000256" key="12">
    <source>
        <dbReference type="PIRSR" id="PIRSR603561-1"/>
    </source>
</evidence>
<dbReference type="InterPro" id="IPR000086">
    <property type="entry name" value="NUDIX_hydrolase_dom"/>
</dbReference>
<evidence type="ECO:0000259" key="15">
    <source>
        <dbReference type="PROSITE" id="PS51462"/>
    </source>
</evidence>
<dbReference type="PRINTS" id="PR00502">
    <property type="entry name" value="NUDIXFAMILY"/>
</dbReference>
<evidence type="ECO:0000256" key="6">
    <source>
        <dbReference type="ARBA" id="ARBA00022763"/>
    </source>
</evidence>
<comment type="catalytic activity">
    <reaction evidence="10">
        <text>8-oxo-dGTP + H2O = 8-oxo-dGMP + diphosphate + H(+)</text>
        <dbReference type="Rhea" id="RHEA:31575"/>
        <dbReference type="ChEBI" id="CHEBI:15377"/>
        <dbReference type="ChEBI" id="CHEBI:15378"/>
        <dbReference type="ChEBI" id="CHEBI:33019"/>
        <dbReference type="ChEBI" id="CHEBI:63224"/>
        <dbReference type="ChEBI" id="CHEBI:77896"/>
        <dbReference type="EC" id="3.6.1.55"/>
    </reaction>
</comment>
<dbReference type="InterPro" id="IPR020084">
    <property type="entry name" value="NUDIX_hydrolase_CS"/>
</dbReference>
<feature type="binding site" evidence="12">
    <location>
        <position position="23"/>
    </location>
    <ligand>
        <name>8-oxo-dGTP</name>
        <dbReference type="ChEBI" id="CHEBI:77896"/>
    </ligand>
</feature>
<reference evidence="16 17" key="1">
    <citation type="submission" date="2019-03" db="EMBL/GenBank/DDBJ databases">
        <title>Genomic Encyclopedia of Type Strains, Phase IV (KMG-IV): sequencing the most valuable type-strain genomes for metagenomic binning, comparative biology and taxonomic classification.</title>
        <authorList>
            <person name="Goeker M."/>
        </authorList>
    </citation>
    <scope>NUCLEOTIDE SEQUENCE [LARGE SCALE GENOMIC DNA]</scope>
    <source>
        <strain evidence="16 17">DSM 45707</strain>
    </source>
</reference>
<dbReference type="InterPro" id="IPR015797">
    <property type="entry name" value="NUDIX_hydrolase-like_dom_sf"/>
</dbReference>
<evidence type="ECO:0000256" key="14">
    <source>
        <dbReference type="RuleBase" id="RU003476"/>
    </source>
</evidence>
<dbReference type="InterPro" id="IPR020476">
    <property type="entry name" value="Nudix_hydrolase"/>
</dbReference>
<dbReference type="CDD" id="cd03425">
    <property type="entry name" value="NUDIX_MutT_NudA_like"/>
    <property type="match status" value="1"/>
</dbReference>
<keyword evidence="5 13" id="KW-0479">Metal-binding</keyword>
<dbReference type="EC" id="3.6.1.55" evidence="11"/>
<evidence type="ECO:0000256" key="11">
    <source>
        <dbReference type="ARBA" id="ARBA00038905"/>
    </source>
</evidence>
<dbReference type="Proteomes" id="UP000294937">
    <property type="component" value="Unassembled WGS sequence"/>
</dbReference>
<keyword evidence="9" id="KW-0234">DNA repair</keyword>
<accession>A0A4R3LC24</accession>
<protein>
    <recommendedName>
        <fullName evidence="11">8-oxo-dGTP diphosphatase</fullName>
        <ecNumber evidence="11">3.6.1.55</ecNumber>
    </recommendedName>
</protein>
<evidence type="ECO:0000256" key="1">
    <source>
        <dbReference type="ARBA" id="ARBA00001946"/>
    </source>
</evidence>
<dbReference type="InterPro" id="IPR003561">
    <property type="entry name" value="Mutator_MutT"/>
</dbReference>
<evidence type="ECO:0000256" key="2">
    <source>
        <dbReference type="ARBA" id="ARBA00005582"/>
    </source>
</evidence>
<dbReference type="SUPFAM" id="SSF55811">
    <property type="entry name" value="Nudix"/>
    <property type="match status" value="1"/>
</dbReference>
<dbReference type="EMBL" id="SMAG01000001">
    <property type="protein sequence ID" value="TCS96795.1"/>
    <property type="molecule type" value="Genomic_DNA"/>
</dbReference>
<organism evidence="16 17">
    <name type="scientific">Hazenella coriacea</name>
    <dbReference type="NCBI Taxonomy" id="1179467"/>
    <lineage>
        <taxon>Bacteria</taxon>
        <taxon>Bacillati</taxon>
        <taxon>Bacillota</taxon>
        <taxon>Bacilli</taxon>
        <taxon>Bacillales</taxon>
        <taxon>Thermoactinomycetaceae</taxon>
        <taxon>Hazenella</taxon>
    </lineage>
</organism>
<keyword evidence="6" id="KW-0227">DNA damage</keyword>
<evidence type="ECO:0000256" key="9">
    <source>
        <dbReference type="ARBA" id="ARBA00023204"/>
    </source>
</evidence>
<evidence type="ECO:0000256" key="13">
    <source>
        <dbReference type="PIRSR" id="PIRSR603561-2"/>
    </source>
</evidence>
<dbReference type="PANTHER" id="PTHR47707:SF1">
    <property type="entry name" value="NUDIX HYDROLASE FAMILY PROTEIN"/>
    <property type="match status" value="1"/>
</dbReference>
<comment type="caution">
    <text evidence="16">The sequence shown here is derived from an EMBL/GenBank/DDBJ whole genome shotgun (WGS) entry which is preliminary data.</text>
</comment>
<keyword evidence="17" id="KW-1185">Reference proteome</keyword>
<dbReference type="PROSITE" id="PS51462">
    <property type="entry name" value="NUDIX"/>
    <property type="match status" value="1"/>
</dbReference>
<feature type="binding site" evidence="12">
    <location>
        <begin position="34"/>
        <end position="37"/>
    </location>
    <ligand>
        <name>8-oxo-dGTP</name>
        <dbReference type="ChEBI" id="CHEBI:77896"/>
    </ligand>
</feature>
<evidence type="ECO:0000256" key="7">
    <source>
        <dbReference type="ARBA" id="ARBA00022801"/>
    </source>
</evidence>
<evidence type="ECO:0000313" key="17">
    <source>
        <dbReference type="Proteomes" id="UP000294937"/>
    </source>
</evidence>
<evidence type="ECO:0000256" key="4">
    <source>
        <dbReference type="ARBA" id="ARBA00022705"/>
    </source>
</evidence>
<keyword evidence="4" id="KW-0235">DNA replication</keyword>
<feature type="domain" description="Nudix hydrolase" evidence="15">
    <location>
        <begin position="2"/>
        <end position="127"/>
    </location>
</feature>
<evidence type="ECO:0000256" key="8">
    <source>
        <dbReference type="ARBA" id="ARBA00022842"/>
    </source>
</evidence>
<evidence type="ECO:0000256" key="5">
    <source>
        <dbReference type="ARBA" id="ARBA00022723"/>
    </source>
</evidence>
<dbReference type="GO" id="GO:0006281">
    <property type="term" value="P:DNA repair"/>
    <property type="evidence" value="ECO:0007669"/>
    <property type="project" value="UniProtKB-KW"/>
</dbReference>
<keyword evidence="3" id="KW-0515">Mutator protein</keyword>
<evidence type="ECO:0000256" key="10">
    <source>
        <dbReference type="ARBA" id="ARBA00035861"/>
    </source>
</evidence>
<dbReference type="AlphaFoldDB" id="A0A4R3LC24"/>
<dbReference type="GO" id="GO:0035539">
    <property type="term" value="F:8-oxo-7,8-dihydrodeoxyguanosine triphosphate pyrophosphatase activity"/>
    <property type="evidence" value="ECO:0007669"/>
    <property type="project" value="UniProtKB-EC"/>
</dbReference>
<dbReference type="OrthoDB" id="9810648at2"/>
<feature type="binding site" evidence="13">
    <location>
        <position position="37"/>
    </location>
    <ligand>
        <name>Mg(2+)</name>
        <dbReference type="ChEBI" id="CHEBI:18420"/>
    </ligand>
</feature>
<proteinExistence type="inferred from homology"/>
<dbReference type="PROSITE" id="PS00893">
    <property type="entry name" value="NUDIX_BOX"/>
    <property type="match status" value="1"/>
</dbReference>
<keyword evidence="8 13" id="KW-0460">Magnesium</keyword>
<dbReference type="GO" id="GO:0044716">
    <property type="term" value="F:8-oxo-GDP phosphatase activity"/>
    <property type="evidence" value="ECO:0007669"/>
    <property type="project" value="TreeGrafter"/>
</dbReference>
<dbReference type="GO" id="GO:0046872">
    <property type="term" value="F:metal ion binding"/>
    <property type="evidence" value="ECO:0007669"/>
    <property type="project" value="UniProtKB-KW"/>
</dbReference>